<dbReference type="EMBL" id="BKCJ010293717">
    <property type="protein sequence ID" value="GEZ55897.1"/>
    <property type="molecule type" value="Genomic_DNA"/>
</dbReference>
<protein>
    <submittedName>
        <fullName evidence="2">Retrovirus-related Pol polyprotein from transposon TNT 1-94</fullName>
    </submittedName>
</protein>
<proteinExistence type="predicted"/>
<evidence type="ECO:0000259" key="1">
    <source>
        <dbReference type="Pfam" id="PF07727"/>
    </source>
</evidence>
<sequence length="384" mass="44909">MTNNINHFRELVDQAWEKHSHDHFCAPTTHDMKILIKTCLMSLDIKTQNDSFTFVHKLKQEMHADLKYVESFEKEIDEHEYDKAEFSNMYDILLQECVSNDVLCSYLHSFSDLDAHTELQCLYLHKVKECECLAQKLSKQTETVSKEVYTELLRSFTKLEKHSISLELALQQSDTIAPSRQELNLLFRPLYDEFFNAEPTIPTITVLAEENNDNQATYTQFQQDEFINPLCTPEAMANFAWIEAMQEELHQFDRLHVQELVDKPFGKTIIKLKWLWKNKKDDDQTVIRNKARLVAKGYAQEEGIDFKESFASVAHLEAIRIFIAYVAHKSFLIYQMDVKMTFLNGPLKEEVCVTQPDGFVDPDYPKKVYRLRKALYGLKQAPRA</sequence>
<dbReference type="AlphaFoldDB" id="A0A699ID46"/>
<reference evidence="2" key="1">
    <citation type="journal article" date="2019" name="Sci. Rep.">
        <title>Draft genome of Tanacetum cinerariifolium, the natural source of mosquito coil.</title>
        <authorList>
            <person name="Yamashiro T."/>
            <person name="Shiraishi A."/>
            <person name="Satake H."/>
            <person name="Nakayama K."/>
        </authorList>
    </citation>
    <scope>NUCLEOTIDE SEQUENCE</scope>
</reference>
<organism evidence="2">
    <name type="scientific">Tanacetum cinerariifolium</name>
    <name type="common">Dalmatian daisy</name>
    <name type="synonym">Chrysanthemum cinerariifolium</name>
    <dbReference type="NCBI Taxonomy" id="118510"/>
    <lineage>
        <taxon>Eukaryota</taxon>
        <taxon>Viridiplantae</taxon>
        <taxon>Streptophyta</taxon>
        <taxon>Embryophyta</taxon>
        <taxon>Tracheophyta</taxon>
        <taxon>Spermatophyta</taxon>
        <taxon>Magnoliopsida</taxon>
        <taxon>eudicotyledons</taxon>
        <taxon>Gunneridae</taxon>
        <taxon>Pentapetalae</taxon>
        <taxon>asterids</taxon>
        <taxon>campanulids</taxon>
        <taxon>Asterales</taxon>
        <taxon>Asteraceae</taxon>
        <taxon>Asteroideae</taxon>
        <taxon>Anthemideae</taxon>
        <taxon>Anthemidinae</taxon>
        <taxon>Tanacetum</taxon>
    </lineage>
</organism>
<dbReference type="InterPro" id="IPR013103">
    <property type="entry name" value="RVT_2"/>
</dbReference>
<accession>A0A699ID46</accession>
<dbReference type="Pfam" id="PF07727">
    <property type="entry name" value="RVT_2"/>
    <property type="match status" value="1"/>
</dbReference>
<evidence type="ECO:0000313" key="2">
    <source>
        <dbReference type="EMBL" id="GEZ55897.1"/>
    </source>
</evidence>
<gene>
    <name evidence="2" type="ORF">Tci_527870</name>
</gene>
<feature type="domain" description="Reverse transcriptase Ty1/copia-type" evidence="1">
    <location>
        <begin position="257"/>
        <end position="383"/>
    </location>
</feature>
<comment type="caution">
    <text evidence="2">The sequence shown here is derived from an EMBL/GenBank/DDBJ whole genome shotgun (WGS) entry which is preliminary data.</text>
</comment>
<name>A0A699ID46_TANCI</name>